<dbReference type="AlphaFoldDB" id="X1AQY1"/>
<comment type="caution">
    <text evidence="2">The sequence shown here is derived from an EMBL/GenBank/DDBJ whole genome shotgun (WGS) entry which is preliminary data.</text>
</comment>
<dbReference type="InterPro" id="IPR001173">
    <property type="entry name" value="Glyco_trans_2-like"/>
</dbReference>
<dbReference type="PANTHER" id="PTHR48090">
    <property type="entry name" value="UNDECAPRENYL-PHOSPHATE 4-DEOXY-4-FORMAMIDO-L-ARABINOSE TRANSFERASE-RELATED"/>
    <property type="match status" value="1"/>
</dbReference>
<reference evidence="2" key="1">
    <citation type="journal article" date="2014" name="Front. Microbiol.">
        <title>High frequency of phylogenetically diverse reductive dehalogenase-homologous genes in deep subseafloor sedimentary metagenomes.</title>
        <authorList>
            <person name="Kawai M."/>
            <person name="Futagami T."/>
            <person name="Toyoda A."/>
            <person name="Takaki Y."/>
            <person name="Nishi S."/>
            <person name="Hori S."/>
            <person name="Arai W."/>
            <person name="Tsubouchi T."/>
            <person name="Morono Y."/>
            <person name="Uchiyama I."/>
            <person name="Ito T."/>
            <person name="Fujiyama A."/>
            <person name="Inagaki F."/>
            <person name="Takami H."/>
        </authorList>
    </citation>
    <scope>NUCLEOTIDE SEQUENCE</scope>
    <source>
        <strain evidence="2">Expedition CK06-06</strain>
    </source>
</reference>
<dbReference type="Gene3D" id="3.90.550.10">
    <property type="entry name" value="Spore Coat Polysaccharide Biosynthesis Protein SpsA, Chain A"/>
    <property type="match status" value="1"/>
</dbReference>
<name>X1AQY1_9ZZZZ</name>
<accession>X1AQY1</accession>
<feature type="domain" description="Glycosyltransferase 2-like" evidence="1">
    <location>
        <begin position="13"/>
        <end position="144"/>
    </location>
</feature>
<feature type="non-terminal residue" evidence="2">
    <location>
        <position position="1"/>
    </location>
</feature>
<proteinExistence type="predicted"/>
<dbReference type="EMBL" id="BART01016706">
    <property type="protein sequence ID" value="GAG85189.1"/>
    <property type="molecule type" value="Genomic_DNA"/>
</dbReference>
<protein>
    <recommendedName>
        <fullName evidence="1">Glycosyltransferase 2-like domain-containing protein</fullName>
    </recommendedName>
</protein>
<gene>
    <name evidence="2" type="ORF">S01H4_32055</name>
</gene>
<sequence length="262" mass="29089">LKLNLSDEEESLILVVNDGSTDRTSEVAIKSGADIVVNHHQNLGVAQAYRTAIRTALAFGADIICTIDGDGQFDSNQIQDLIKPIKAGKADLVIGSRFIDSKLSKNIPLINRISNKLTAMLISLIIRRRIHDTETGFRAISRNAAAGLKLLGKVSFSNDMIIDVSKRNYRILEVPVTVKYFDERISRVIKGFLKYGFCSICLILLKILSVRFSLNRLSNYYPETEVITISRKAIAKLPIPSEYSSRTLFVKSPQSEAAEVSE</sequence>
<dbReference type="PANTHER" id="PTHR48090:SF7">
    <property type="entry name" value="RFBJ PROTEIN"/>
    <property type="match status" value="1"/>
</dbReference>
<dbReference type="Pfam" id="PF00535">
    <property type="entry name" value="Glycos_transf_2"/>
    <property type="match status" value="1"/>
</dbReference>
<dbReference type="CDD" id="cd04179">
    <property type="entry name" value="DPM_DPG-synthase_like"/>
    <property type="match status" value="1"/>
</dbReference>
<organism evidence="2">
    <name type="scientific">marine sediment metagenome</name>
    <dbReference type="NCBI Taxonomy" id="412755"/>
    <lineage>
        <taxon>unclassified sequences</taxon>
        <taxon>metagenomes</taxon>
        <taxon>ecological metagenomes</taxon>
    </lineage>
</organism>
<evidence type="ECO:0000259" key="1">
    <source>
        <dbReference type="Pfam" id="PF00535"/>
    </source>
</evidence>
<dbReference type="InterPro" id="IPR050256">
    <property type="entry name" value="Glycosyltransferase_2"/>
</dbReference>
<evidence type="ECO:0000313" key="2">
    <source>
        <dbReference type="EMBL" id="GAG85189.1"/>
    </source>
</evidence>
<dbReference type="SUPFAM" id="SSF53448">
    <property type="entry name" value="Nucleotide-diphospho-sugar transferases"/>
    <property type="match status" value="1"/>
</dbReference>
<dbReference type="InterPro" id="IPR029044">
    <property type="entry name" value="Nucleotide-diphossugar_trans"/>
</dbReference>